<dbReference type="OrthoDB" id="9992322at2759"/>
<evidence type="ECO:0000313" key="2">
    <source>
        <dbReference type="EMBL" id="CAF3261406.1"/>
    </source>
</evidence>
<evidence type="ECO:0000313" key="4">
    <source>
        <dbReference type="Proteomes" id="UP000663825"/>
    </source>
</evidence>
<reference evidence="2" key="1">
    <citation type="submission" date="2021-02" db="EMBL/GenBank/DDBJ databases">
        <authorList>
            <person name="Nowell W R."/>
        </authorList>
    </citation>
    <scope>NUCLEOTIDE SEQUENCE</scope>
</reference>
<evidence type="ECO:0000313" key="3">
    <source>
        <dbReference type="EMBL" id="CAF4348418.1"/>
    </source>
</evidence>
<dbReference type="PROSITE" id="PS50181">
    <property type="entry name" value="FBOX"/>
    <property type="match status" value="1"/>
</dbReference>
<dbReference type="Pfam" id="PF00646">
    <property type="entry name" value="F-box"/>
    <property type="match status" value="1"/>
</dbReference>
<proteinExistence type="predicted"/>
<protein>
    <recommendedName>
        <fullName evidence="1">F-box domain-containing protein</fullName>
    </recommendedName>
</protein>
<dbReference type="SUPFAM" id="SSF81383">
    <property type="entry name" value="F-box domain"/>
    <property type="match status" value="1"/>
</dbReference>
<keyword evidence="5" id="KW-1185">Reference proteome</keyword>
<dbReference type="Proteomes" id="UP000663825">
    <property type="component" value="Unassembled WGS sequence"/>
</dbReference>
<feature type="domain" description="F-box" evidence="1">
    <location>
        <begin position="5"/>
        <end position="52"/>
    </location>
</feature>
<comment type="caution">
    <text evidence="2">The sequence shown here is derived from an EMBL/GenBank/DDBJ whole genome shotgun (WGS) entry which is preliminary data.</text>
</comment>
<dbReference type="Proteomes" id="UP000663873">
    <property type="component" value="Unassembled WGS sequence"/>
</dbReference>
<accession>A0A817RLW9</accession>
<dbReference type="InterPro" id="IPR036047">
    <property type="entry name" value="F-box-like_dom_sf"/>
</dbReference>
<dbReference type="InterPro" id="IPR032675">
    <property type="entry name" value="LRR_dom_sf"/>
</dbReference>
<dbReference type="InterPro" id="IPR001810">
    <property type="entry name" value="F-box_dom"/>
</dbReference>
<dbReference type="Gene3D" id="3.80.10.10">
    <property type="entry name" value="Ribonuclease Inhibitor"/>
    <property type="match status" value="1"/>
</dbReference>
<evidence type="ECO:0000259" key="1">
    <source>
        <dbReference type="PROSITE" id="PS50181"/>
    </source>
</evidence>
<dbReference type="EMBL" id="CAJOBP010002323">
    <property type="protein sequence ID" value="CAF4348418.1"/>
    <property type="molecule type" value="Genomic_DNA"/>
</dbReference>
<organism evidence="2 4">
    <name type="scientific">Rotaria socialis</name>
    <dbReference type="NCBI Taxonomy" id="392032"/>
    <lineage>
        <taxon>Eukaryota</taxon>
        <taxon>Metazoa</taxon>
        <taxon>Spiralia</taxon>
        <taxon>Gnathifera</taxon>
        <taxon>Rotifera</taxon>
        <taxon>Eurotatoria</taxon>
        <taxon>Bdelloidea</taxon>
        <taxon>Philodinida</taxon>
        <taxon>Philodinidae</taxon>
        <taxon>Rotaria</taxon>
    </lineage>
</organism>
<dbReference type="AlphaFoldDB" id="A0A817RLW9"/>
<evidence type="ECO:0000313" key="5">
    <source>
        <dbReference type="Proteomes" id="UP000663873"/>
    </source>
</evidence>
<sequence length="377" mass="44005">MNSSTVHFLDLPDEMLIEIFNKLSTVDVLNSIWGVNQRLGRLARDARFTHSLDLTTKQSYDERCSISDVMLDRLCSHILPQIHDKIKSLFVEPSSMQRILRACAYPNLHRLTLSSIESKDFIKYLSDNSPVLRIFKQITDLKISTIEYYNNRSQIHLNTKTYTRLFSVCQRLAHLKINGKRLRSYSLLPEEYALPLTMCLSSTIIKLEVNVRTIDDCLRLLDGRFNQTKILNVIIDSIDTPLLNINSQYILPNLTTFFLTTRNPTEEYDNAIVPLLRRMENLETLMLFLLVGNRPKFIDDVHLSEEILIHMPRLEKFIFNITTIDDVVEIDYWLKTDDIEEAWIFNDVLPYFQCRIDIFKNGIGRCRLCSIPFIESS</sequence>
<dbReference type="EMBL" id="CAJNXB010002574">
    <property type="protein sequence ID" value="CAF3261406.1"/>
    <property type="molecule type" value="Genomic_DNA"/>
</dbReference>
<gene>
    <name evidence="2" type="ORF">TIS948_LOCUS15802</name>
    <name evidence="3" type="ORF">UJA718_LOCUS15621</name>
</gene>
<name>A0A817RLW9_9BILA</name>